<dbReference type="SMART" id="SM00382">
    <property type="entry name" value="AAA"/>
    <property type="match status" value="1"/>
</dbReference>
<evidence type="ECO:0000256" key="2">
    <source>
        <dbReference type="ARBA" id="ARBA00008959"/>
    </source>
</evidence>
<dbReference type="Pfam" id="PF16193">
    <property type="entry name" value="AAA_assoc_2"/>
    <property type="match status" value="1"/>
</dbReference>
<dbReference type="RefSeq" id="WP_149351733.1">
    <property type="nucleotide sequence ID" value="NZ_VTRV01000012.1"/>
</dbReference>
<gene>
    <name evidence="8" type="ORF">FW784_02240</name>
</gene>
<evidence type="ECO:0000256" key="6">
    <source>
        <dbReference type="ARBA" id="ARBA00022840"/>
    </source>
</evidence>
<dbReference type="Pfam" id="PF00004">
    <property type="entry name" value="AAA"/>
    <property type="match status" value="1"/>
</dbReference>
<feature type="domain" description="AAA+ ATPase" evidence="7">
    <location>
        <begin position="37"/>
        <end position="154"/>
    </location>
</feature>
<dbReference type="InterPro" id="IPR021886">
    <property type="entry name" value="MgsA_C"/>
</dbReference>
<dbReference type="GO" id="GO:0003677">
    <property type="term" value="F:DNA binding"/>
    <property type="evidence" value="ECO:0007669"/>
    <property type="project" value="InterPro"/>
</dbReference>
<comment type="function">
    <text evidence="1">DNA-dependent ATPase that plays important roles in cellular responses to stalled DNA replication processes.</text>
</comment>
<evidence type="ECO:0000313" key="9">
    <source>
        <dbReference type="Proteomes" id="UP000323164"/>
    </source>
</evidence>
<dbReference type="CDD" id="cd18139">
    <property type="entry name" value="HLD_clamp_RarA"/>
    <property type="match status" value="1"/>
</dbReference>
<comment type="similarity">
    <text evidence="2">Belongs to the AAA ATPase family. RarA/MGS1/WRNIP1 subfamily.</text>
</comment>
<keyword evidence="4" id="KW-0235">DNA replication</keyword>
<dbReference type="PANTHER" id="PTHR13779">
    <property type="entry name" value="WERNER HELICASE-INTERACTING PROTEIN 1 FAMILY MEMBER"/>
    <property type="match status" value="1"/>
</dbReference>
<keyword evidence="6" id="KW-0067">ATP-binding</keyword>
<dbReference type="GO" id="GO:0017116">
    <property type="term" value="F:single-stranded DNA helicase activity"/>
    <property type="evidence" value="ECO:0007669"/>
    <property type="project" value="TreeGrafter"/>
</dbReference>
<dbReference type="FunFam" id="3.40.50.300:FF:000137">
    <property type="entry name" value="Replication-associated recombination protein A"/>
    <property type="match status" value="1"/>
</dbReference>
<dbReference type="GO" id="GO:0000731">
    <property type="term" value="P:DNA synthesis involved in DNA repair"/>
    <property type="evidence" value="ECO:0007669"/>
    <property type="project" value="TreeGrafter"/>
</dbReference>
<dbReference type="CDD" id="cd00009">
    <property type="entry name" value="AAA"/>
    <property type="match status" value="1"/>
</dbReference>
<dbReference type="InterPro" id="IPR003959">
    <property type="entry name" value="ATPase_AAA_core"/>
</dbReference>
<dbReference type="Gene3D" id="1.20.272.10">
    <property type="match status" value="1"/>
</dbReference>
<evidence type="ECO:0000256" key="4">
    <source>
        <dbReference type="ARBA" id="ARBA00022705"/>
    </source>
</evidence>
<dbReference type="InterPro" id="IPR051314">
    <property type="entry name" value="AAA_ATPase_RarA/MGS1/WRNIP1"/>
</dbReference>
<evidence type="ECO:0000256" key="1">
    <source>
        <dbReference type="ARBA" id="ARBA00002393"/>
    </source>
</evidence>
<reference evidence="8 9" key="1">
    <citation type="submission" date="2019-08" db="EMBL/GenBank/DDBJ databases">
        <title>Draft genome sequence of Lysobacter sp. UKS-15.</title>
        <authorList>
            <person name="Im W.-T."/>
        </authorList>
    </citation>
    <scope>NUCLEOTIDE SEQUENCE [LARGE SCALE GENOMIC DNA]</scope>
    <source>
        <strain evidence="8 9">UKS-15</strain>
    </source>
</reference>
<dbReference type="AlphaFoldDB" id="A0A5D8Z9J6"/>
<dbReference type="PANTHER" id="PTHR13779:SF7">
    <property type="entry name" value="ATPASE WRNIP1"/>
    <property type="match status" value="1"/>
</dbReference>
<organism evidence="8 9">
    <name type="scientific">Cognatilysobacter lacus</name>
    <dbReference type="NCBI Taxonomy" id="1643323"/>
    <lineage>
        <taxon>Bacteria</taxon>
        <taxon>Pseudomonadati</taxon>
        <taxon>Pseudomonadota</taxon>
        <taxon>Gammaproteobacteria</taxon>
        <taxon>Lysobacterales</taxon>
        <taxon>Lysobacteraceae</taxon>
        <taxon>Cognatilysobacter</taxon>
    </lineage>
</organism>
<keyword evidence="9" id="KW-1185">Reference proteome</keyword>
<dbReference type="Pfam" id="PF12002">
    <property type="entry name" value="MgsA_C"/>
    <property type="match status" value="1"/>
</dbReference>
<dbReference type="InterPro" id="IPR003593">
    <property type="entry name" value="AAA+_ATPase"/>
</dbReference>
<evidence type="ECO:0000259" key="7">
    <source>
        <dbReference type="SMART" id="SM00382"/>
    </source>
</evidence>
<accession>A0A5D8Z9J6</accession>
<dbReference type="OrthoDB" id="9778364at2"/>
<dbReference type="SUPFAM" id="SSF52540">
    <property type="entry name" value="P-loop containing nucleoside triphosphate hydrolases"/>
    <property type="match status" value="1"/>
</dbReference>
<dbReference type="InterPro" id="IPR032423">
    <property type="entry name" value="AAA_assoc_2"/>
</dbReference>
<evidence type="ECO:0000313" key="8">
    <source>
        <dbReference type="EMBL" id="TZF91310.1"/>
    </source>
</evidence>
<protein>
    <recommendedName>
        <fullName evidence="3">Replication-associated recombination protein A</fullName>
    </recommendedName>
</protein>
<sequence>MRPLAERMRPRTLDEMVGQKRLLLPGSALRRAVESGRVHSMVLWGPPGCGKTTLALLLARYADADFRAISAVLSGLPEVRQVLAEAAERFAAGRRTVLFVDEVHRFNKAQQDAFLPAIERGTIVFVGATTENPSFELNSALLSRCRVHVMESVDADDLVEALHRALADRDRGLANEGIAVDDTLLRQIAAAADGDVRRALTLLEIASELAAGEGGRITETTLVQVLADRTRRFDKGGEQFYDQISALHKCVRSSNPDAALYWLARMLDGGADPNYLARRITRMAVEDIGLADPRALEMAIDAWETYDRLGSPEGDLALAQVVIYLATTAKSNAGYVAWGEARADVREHGTQPVPMHLRNAPTKLMKSLGYSKGYRYDHDADGGVALGQTGFPEAMGEKVYYRPVDRGLEIKLGEKLARLRQARGTRGGAADDST</sequence>
<name>A0A5D8Z9J6_9GAMM</name>
<comment type="caution">
    <text evidence="8">The sequence shown here is derived from an EMBL/GenBank/DDBJ whole genome shotgun (WGS) entry which is preliminary data.</text>
</comment>
<evidence type="ECO:0000256" key="5">
    <source>
        <dbReference type="ARBA" id="ARBA00022741"/>
    </source>
</evidence>
<proteinExistence type="inferred from homology"/>
<keyword evidence="5" id="KW-0547">Nucleotide-binding</keyword>
<dbReference type="InterPro" id="IPR008921">
    <property type="entry name" value="DNA_pol3_clamp-load_cplx_C"/>
</dbReference>
<evidence type="ECO:0000256" key="3">
    <source>
        <dbReference type="ARBA" id="ARBA00020776"/>
    </source>
</evidence>
<dbReference type="SUPFAM" id="SSF48019">
    <property type="entry name" value="post-AAA+ oligomerization domain-like"/>
    <property type="match status" value="1"/>
</dbReference>
<dbReference type="Gene3D" id="1.10.3710.10">
    <property type="entry name" value="DNA polymerase III clamp loader subunits, C-terminal domain"/>
    <property type="match status" value="1"/>
</dbReference>
<dbReference type="GO" id="GO:0016887">
    <property type="term" value="F:ATP hydrolysis activity"/>
    <property type="evidence" value="ECO:0007669"/>
    <property type="project" value="InterPro"/>
</dbReference>
<dbReference type="EMBL" id="VTRV01000012">
    <property type="protein sequence ID" value="TZF91310.1"/>
    <property type="molecule type" value="Genomic_DNA"/>
</dbReference>
<dbReference type="GO" id="GO:0005524">
    <property type="term" value="F:ATP binding"/>
    <property type="evidence" value="ECO:0007669"/>
    <property type="project" value="UniProtKB-KW"/>
</dbReference>
<dbReference type="FunFam" id="1.20.272.10:FF:000001">
    <property type="entry name" value="Putative AAA family ATPase"/>
    <property type="match status" value="1"/>
</dbReference>
<dbReference type="GO" id="GO:0008047">
    <property type="term" value="F:enzyme activator activity"/>
    <property type="evidence" value="ECO:0007669"/>
    <property type="project" value="TreeGrafter"/>
</dbReference>
<dbReference type="Gene3D" id="3.40.50.300">
    <property type="entry name" value="P-loop containing nucleotide triphosphate hydrolases"/>
    <property type="match status" value="1"/>
</dbReference>
<dbReference type="Gene3D" id="1.10.8.60">
    <property type="match status" value="1"/>
</dbReference>
<dbReference type="InterPro" id="IPR027417">
    <property type="entry name" value="P-loop_NTPase"/>
</dbReference>
<dbReference type="GO" id="GO:0006261">
    <property type="term" value="P:DNA-templated DNA replication"/>
    <property type="evidence" value="ECO:0007669"/>
    <property type="project" value="TreeGrafter"/>
</dbReference>
<dbReference type="Proteomes" id="UP000323164">
    <property type="component" value="Unassembled WGS sequence"/>
</dbReference>